<keyword evidence="3" id="KW-1185">Reference proteome</keyword>
<feature type="compositionally biased region" description="Low complexity" evidence="1">
    <location>
        <begin position="14"/>
        <end position="28"/>
    </location>
</feature>
<organism evidence="2 3">
    <name type="scientific">Phyllotreta striolata</name>
    <name type="common">Striped flea beetle</name>
    <name type="synonym">Crioceris striolata</name>
    <dbReference type="NCBI Taxonomy" id="444603"/>
    <lineage>
        <taxon>Eukaryota</taxon>
        <taxon>Metazoa</taxon>
        <taxon>Ecdysozoa</taxon>
        <taxon>Arthropoda</taxon>
        <taxon>Hexapoda</taxon>
        <taxon>Insecta</taxon>
        <taxon>Pterygota</taxon>
        <taxon>Neoptera</taxon>
        <taxon>Endopterygota</taxon>
        <taxon>Coleoptera</taxon>
        <taxon>Polyphaga</taxon>
        <taxon>Cucujiformia</taxon>
        <taxon>Chrysomeloidea</taxon>
        <taxon>Chrysomelidae</taxon>
        <taxon>Galerucinae</taxon>
        <taxon>Alticini</taxon>
        <taxon>Phyllotreta</taxon>
    </lineage>
</organism>
<dbReference type="AlphaFoldDB" id="A0A9N9TER7"/>
<name>A0A9N9TER7_PHYSR</name>
<feature type="region of interest" description="Disordered" evidence="1">
    <location>
        <begin position="1"/>
        <end position="31"/>
    </location>
</feature>
<dbReference type="EMBL" id="OU900094">
    <property type="protein sequence ID" value="CAG9854406.1"/>
    <property type="molecule type" value="Genomic_DNA"/>
</dbReference>
<evidence type="ECO:0000256" key="1">
    <source>
        <dbReference type="SAM" id="MobiDB-lite"/>
    </source>
</evidence>
<sequence length="228" mass="26183">MLRLLSKLKRTTNEETNSNNDSTNSSTEMPSETINSIIGISDVNINTDDSMKQIHTNVENVLENSLVEGLYSEEVVCESSIEEENSQPSLHNNGVNINLTMTEEVAISELVETTETEIIHHRLSEKIDKAEDIYASEEISQIKLPLKKRKHSVINPINHTDNVEEENQIEYLKHKLNYIEENQFYFYPSKPAMSIAEIMDNWPHFSNYPVKKFKTAAERKEIPSTELQ</sequence>
<protein>
    <submittedName>
        <fullName evidence="2">Uncharacterized protein</fullName>
    </submittedName>
</protein>
<feature type="compositionally biased region" description="Basic residues" evidence="1">
    <location>
        <begin position="1"/>
        <end position="10"/>
    </location>
</feature>
<accession>A0A9N9TER7</accession>
<dbReference type="Proteomes" id="UP001153712">
    <property type="component" value="Chromosome 1"/>
</dbReference>
<gene>
    <name evidence="2" type="ORF">PHYEVI_LOCUS869</name>
</gene>
<proteinExistence type="predicted"/>
<reference evidence="2" key="1">
    <citation type="submission" date="2022-01" db="EMBL/GenBank/DDBJ databases">
        <authorList>
            <person name="King R."/>
        </authorList>
    </citation>
    <scope>NUCLEOTIDE SEQUENCE</scope>
</reference>
<evidence type="ECO:0000313" key="2">
    <source>
        <dbReference type="EMBL" id="CAG9854406.1"/>
    </source>
</evidence>
<evidence type="ECO:0000313" key="3">
    <source>
        <dbReference type="Proteomes" id="UP001153712"/>
    </source>
</evidence>